<dbReference type="SMART" id="SM00028">
    <property type="entry name" value="TPR"/>
    <property type="match status" value="5"/>
</dbReference>
<dbReference type="AlphaFoldDB" id="A0A7V9ADE1"/>
<proteinExistence type="predicted"/>
<feature type="repeat" description="TPR" evidence="3">
    <location>
        <begin position="82"/>
        <end position="115"/>
    </location>
</feature>
<reference evidence="4 5" key="1">
    <citation type="submission" date="2020-07" db="EMBL/GenBank/DDBJ databases">
        <title>Thermogemmata thermophila gen. nov., sp. nov., a novel moderate thermophilic planctomycete from a Kamchatka hot spring.</title>
        <authorList>
            <person name="Elcheninov A.G."/>
            <person name="Podosokorskaya O.A."/>
            <person name="Kovaleva O.L."/>
            <person name="Novikov A."/>
            <person name="Bonch-Osmolovskaya E.A."/>
            <person name="Toshchakov S.V."/>
            <person name="Kublanov I.V."/>
        </authorList>
    </citation>
    <scope>NUCLEOTIDE SEQUENCE [LARGE SCALE GENOMIC DNA]</scope>
    <source>
        <strain evidence="4 5">2918</strain>
    </source>
</reference>
<comment type="caution">
    <text evidence="4">The sequence shown here is derived from an EMBL/GenBank/DDBJ whole genome shotgun (WGS) entry which is preliminary data.</text>
</comment>
<protein>
    <submittedName>
        <fullName evidence="4">Tetratricopeptide repeat protein</fullName>
    </submittedName>
</protein>
<evidence type="ECO:0000256" key="1">
    <source>
        <dbReference type="ARBA" id="ARBA00022737"/>
    </source>
</evidence>
<evidence type="ECO:0000256" key="2">
    <source>
        <dbReference type="ARBA" id="ARBA00022803"/>
    </source>
</evidence>
<dbReference type="InterPro" id="IPR050498">
    <property type="entry name" value="Ycf3"/>
</dbReference>
<dbReference type="Gene3D" id="1.25.40.10">
    <property type="entry name" value="Tetratricopeptide repeat domain"/>
    <property type="match status" value="3"/>
</dbReference>
<organism evidence="4 5">
    <name type="scientific">Thermogemmata fonticola</name>
    <dbReference type="NCBI Taxonomy" id="2755323"/>
    <lineage>
        <taxon>Bacteria</taxon>
        <taxon>Pseudomonadati</taxon>
        <taxon>Planctomycetota</taxon>
        <taxon>Planctomycetia</taxon>
        <taxon>Gemmatales</taxon>
        <taxon>Gemmataceae</taxon>
        <taxon>Thermogemmata</taxon>
    </lineage>
</organism>
<evidence type="ECO:0000256" key="3">
    <source>
        <dbReference type="PROSITE-ProRule" id="PRU00339"/>
    </source>
</evidence>
<sequence length="230" mass="26113">ADFTAAIHSDGENAEAFYRRGLAYWRQGQQDLAISDFRAARRLNPHVGLYPLGRALEGMTEEERERILTEATETLQRHPDNAAAYYRRGLVRFSQGDYGGAIEDLTAAIERNPRYTEAYYARGRAYLLTKEWDRAIADFTVLIGDYDDFTLPTLHVPGGAEFYYLRGFARCQKGEMEGAMADLNQALELHPGYAEAYEARGTVRQARGQEAEAQADFRMARRLEADETQH</sequence>
<accession>A0A7V9ADE1</accession>
<evidence type="ECO:0000313" key="4">
    <source>
        <dbReference type="EMBL" id="MBA2227948.1"/>
    </source>
</evidence>
<dbReference type="Pfam" id="PF13414">
    <property type="entry name" value="TPR_11"/>
    <property type="match status" value="1"/>
</dbReference>
<dbReference type="Proteomes" id="UP000542342">
    <property type="component" value="Unassembled WGS sequence"/>
</dbReference>
<name>A0A7V9ADE1_9BACT</name>
<dbReference type="Pfam" id="PF13432">
    <property type="entry name" value="TPR_16"/>
    <property type="match status" value="1"/>
</dbReference>
<keyword evidence="1" id="KW-0677">Repeat</keyword>
<dbReference type="PROSITE" id="PS50005">
    <property type="entry name" value="TPR"/>
    <property type="match status" value="3"/>
</dbReference>
<feature type="repeat" description="TPR" evidence="3">
    <location>
        <begin position="14"/>
        <end position="47"/>
    </location>
</feature>
<evidence type="ECO:0000313" key="5">
    <source>
        <dbReference type="Proteomes" id="UP000542342"/>
    </source>
</evidence>
<keyword evidence="2 3" id="KW-0802">TPR repeat</keyword>
<feature type="non-terminal residue" evidence="4">
    <location>
        <position position="1"/>
    </location>
</feature>
<keyword evidence="5" id="KW-1185">Reference proteome</keyword>
<dbReference type="PANTHER" id="PTHR44858:SF1">
    <property type="entry name" value="UDP-N-ACETYLGLUCOSAMINE--PEPTIDE N-ACETYLGLUCOSAMINYLTRANSFERASE SPINDLY-RELATED"/>
    <property type="match status" value="1"/>
</dbReference>
<dbReference type="Pfam" id="PF00515">
    <property type="entry name" value="TPR_1"/>
    <property type="match status" value="1"/>
</dbReference>
<dbReference type="PANTHER" id="PTHR44858">
    <property type="entry name" value="TETRATRICOPEPTIDE REPEAT PROTEIN 6"/>
    <property type="match status" value="1"/>
</dbReference>
<gene>
    <name evidence="4" type="ORF">H0921_17450</name>
</gene>
<dbReference type="InterPro" id="IPR011990">
    <property type="entry name" value="TPR-like_helical_dom_sf"/>
</dbReference>
<dbReference type="EMBL" id="JACEFB010000025">
    <property type="protein sequence ID" value="MBA2227948.1"/>
    <property type="molecule type" value="Genomic_DNA"/>
</dbReference>
<feature type="repeat" description="TPR" evidence="3">
    <location>
        <begin position="160"/>
        <end position="193"/>
    </location>
</feature>
<dbReference type="InterPro" id="IPR019734">
    <property type="entry name" value="TPR_rpt"/>
</dbReference>
<dbReference type="SUPFAM" id="SSF48452">
    <property type="entry name" value="TPR-like"/>
    <property type="match status" value="2"/>
</dbReference>
<dbReference type="RefSeq" id="WP_194539812.1">
    <property type="nucleotide sequence ID" value="NZ_JACEFB010000025.1"/>
</dbReference>